<name>I6ZXP6_MELRP</name>
<gene>
    <name evidence="1" type="ordered locus">MROS_0585</name>
</gene>
<organism evidence="1 2">
    <name type="scientific">Melioribacter roseus (strain DSM 23840 / JCM 17771 / VKM B-2668 / P3M-2)</name>
    <dbReference type="NCBI Taxonomy" id="1191523"/>
    <lineage>
        <taxon>Bacteria</taxon>
        <taxon>Pseudomonadati</taxon>
        <taxon>Ignavibacteriota</taxon>
        <taxon>Ignavibacteria</taxon>
        <taxon>Ignavibacteriales</taxon>
        <taxon>Melioribacteraceae</taxon>
        <taxon>Melioribacter</taxon>
    </lineage>
</organism>
<dbReference type="EMBL" id="CP003557">
    <property type="protein sequence ID" value="AFN73828.1"/>
    <property type="molecule type" value="Genomic_DNA"/>
</dbReference>
<evidence type="ECO:0000313" key="1">
    <source>
        <dbReference type="EMBL" id="AFN73828.1"/>
    </source>
</evidence>
<dbReference type="RefSeq" id="WP_014855265.1">
    <property type="nucleotide sequence ID" value="NC_018178.1"/>
</dbReference>
<dbReference type="PATRIC" id="fig|1191523.3.peg.610"/>
<keyword evidence="2" id="KW-1185">Reference proteome</keyword>
<dbReference type="STRING" id="1191523.MROS_0585"/>
<dbReference type="AlphaFoldDB" id="I6ZXP6"/>
<accession>I6ZXP6</accession>
<dbReference type="OrthoDB" id="9131928at2"/>
<dbReference type="Proteomes" id="UP000009011">
    <property type="component" value="Chromosome"/>
</dbReference>
<protein>
    <submittedName>
        <fullName evidence="1">Uncharacterized protein</fullName>
    </submittedName>
</protein>
<evidence type="ECO:0000313" key="2">
    <source>
        <dbReference type="Proteomes" id="UP000009011"/>
    </source>
</evidence>
<reference evidence="1 2" key="1">
    <citation type="journal article" date="2013" name="PLoS ONE">
        <title>Genomic analysis of Melioribacter roseus, facultatively anaerobic organotrophic bacterium representing a novel deep lineage within Bacteriodetes/Chlorobi group.</title>
        <authorList>
            <person name="Kadnikov V.V."/>
            <person name="Mardanov A.V."/>
            <person name="Podosokorskaya O.A."/>
            <person name="Gavrilov S.N."/>
            <person name="Kublanov I.V."/>
            <person name="Beletsky A.V."/>
            <person name="Bonch-Osmolovskaya E.A."/>
            <person name="Ravin N.V."/>
        </authorList>
    </citation>
    <scope>NUCLEOTIDE SEQUENCE [LARGE SCALE GENOMIC DNA]</scope>
    <source>
        <strain evidence="2">JCM 17771 / P3M-2</strain>
    </source>
</reference>
<sequence>MEITINFNLSDDDEIELSKIIGVERQELPSAIAPFSVAAIEELVTMFLGKKVFSRGSDILEYRLFLLIVHAFNGQIPDEQEVSKLFQTTTTGSRSLIRAVMSKYQYQLKSFIERTLINLLDSAVVSEERDCLFLSVHNLNLVDELNRELSEIDTNLPPVQKKRGSVSTYIVFPSSYNRLCERFGVTPKQLVENE</sequence>
<proteinExistence type="predicted"/>
<dbReference type="KEGG" id="mro:MROS_0585"/>
<dbReference type="HOGENOM" id="CLU_1427103_0_0_10"/>
<dbReference type="eggNOG" id="ENOG5032N8M">
    <property type="taxonomic scope" value="Bacteria"/>
</dbReference>